<reference evidence="2 3" key="1">
    <citation type="submission" date="2019-04" db="EMBL/GenBank/DDBJ databases">
        <authorList>
            <person name="Van Vliet M D."/>
        </authorList>
    </citation>
    <scope>NUCLEOTIDE SEQUENCE [LARGE SCALE GENOMIC DNA]</scope>
    <source>
        <strain evidence="2 3">F1</strain>
    </source>
</reference>
<sequence>MDIYNVENGETVFDQDGCVGTRLYEAAGCEYVHLAIAPGGGIPEHALPLAVSFYVLEGRGRCTVSGAECEVSAGEMVECPPNEPRGWRNESAETLQVLVIKRAANRAGHELR</sequence>
<dbReference type="InterPro" id="IPR011051">
    <property type="entry name" value="RmlC_Cupin_sf"/>
</dbReference>
<organism evidence="2 3">
    <name type="scientific">Pontiella desulfatans</name>
    <dbReference type="NCBI Taxonomy" id="2750659"/>
    <lineage>
        <taxon>Bacteria</taxon>
        <taxon>Pseudomonadati</taxon>
        <taxon>Kiritimatiellota</taxon>
        <taxon>Kiritimatiellia</taxon>
        <taxon>Kiritimatiellales</taxon>
        <taxon>Pontiellaceae</taxon>
        <taxon>Pontiella</taxon>
    </lineage>
</organism>
<dbReference type="Pfam" id="PF07883">
    <property type="entry name" value="Cupin_2"/>
    <property type="match status" value="1"/>
</dbReference>
<dbReference type="InterPro" id="IPR013096">
    <property type="entry name" value="Cupin_2"/>
</dbReference>
<dbReference type="InterPro" id="IPR014710">
    <property type="entry name" value="RmlC-like_jellyroll"/>
</dbReference>
<dbReference type="AlphaFoldDB" id="A0A6C2U6V4"/>
<dbReference type="Gene3D" id="2.60.120.10">
    <property type="entry name" value="Jelly Rolls"/>
    <property type="match status" value="1"/>
</dbReference>
<dbReference type="PANTHER" id="PTHR37694">
    <property type="entry name" value="SLR8022 PROTEIN"/>
    <property type="match status" value="1"/>
</dbReference>
<evidence type="ECO:0000313" key="3">
    <source>
        <dbReference type="Proteomes" id="UP000366872"/>
    </source>
</evidence>
<gene>
    <name evidence="2" type="ORF">PDESU_04218</name>
</gene>
<dbReference type="EMBL" id="CAAHFG010000002">
    <property type="protein sequence ID" value="VGO15633.1"/>
    <property type="molecule type" value="Genomic_DNA"/>
</dbReference>
<dbReference type="RefSeq" id="WP_136081182.1">
    <property type="nucleotide sequence ID" value="NZ_CAAHFG010000002.1"/>
</dbReference>
<dbReference type="SUPFAM" id="SSF51182">
    <property type="entry name" value="RmlC-like cupins"/>
    <property type="match status" value="1"/>
</dbReference>
<proteinExistence type="predicted"/>
<evidence type="ECO:0000259" key="1">
    <source>
        <dbReference type="Pfam" id="PF07883"/>
    </source>
</evidence>
<dbReference type="Proteomes" id="UP000366872">
    <property type="component" value="Unassembled WGS sequence"/>
</dbReference>
<protein>
    <recommendedName>
        <fullName evidence="1">Cupin type-2 domain-containing protein</fullName>
    </recommendedName>
</protein>
<dbReference type="PANTHER" id="PTHR37694:SF1">
    <property type="entry name" value="SLR8022 PROTEIN"/>
    <property type="match status" value="1"/>
</dbReference>
<feature type="domain" description="Cupin type-2" evidence="1">
    <location>
        <begin position="34"/>
        <end position="100"/>
    </location>
</feature>
<keyword evidence="3" id="KW-1185">Reference proteome</keyword>
<evidence type="ECO:0000313" key="2">
    <source>
        <dbReference type="EMBL" id="VGO15633.1"/>
    </source>
</evidence>
<name>A0A6C2U6V4_PONDE</name>
<accession>A0A6C2U6V4</accession>